<feature type="compositionally biased region" description="Pro residues" evidence="6">
    <location>
        <begin position="1001"/>
        <end position="1014"/>
    </location>
</feature>
<evidence type="ECO:0000256" key="7">
    <source>
        <dbReference type="SAM" id="Phobius"/>
    </source>
</evidence>
<feature type="domain" description="LNR" evidence="8">
    <location>
        <begin position="389"/>
        <end position="427"/>
    </location>
</feature>
<sequence>MARGGSRHQRGATTAGIAAPPSAATTTTTTAGRFYKAYQRGCYTFLNSSLGAAIVLGATLVLLIIAVQLVDTSSYGTGYLCVDSVVSSSPLLEEALRTRGGSGGEEGCNVNYADNIAAKSFETTLCDEPLDAVYTWVNGSELEHQSEVAFWQMLQQREFHTADDWIAPAAEAPGTLLGGGEEATTAPPSAGEAATTTTAPSLSAQQLDDQSSRSRFEDHDELRYSLRSLEKYAGWVRRVYLVTNGQIPTWLNTSHPRITIVPHSTIFANKSHLPTFSSPAIESHLHRIPGLSRRFLYLNDDTLFGAPVAPSDFYSRLKGHRLYYSWPVPQCAEGCPAAWLGDGTCDRQCNTSSCDYDSGDCIGPNVRVLGNQGGTNGHAAVPSSRGQGPKQSTTFCNGNCADGWIGDRYCDAACNHRDCAFDGGDCGLVPYENDEHFLQFHIRGTALQQRQLLRPSNKTTIRSSSHRLVIHHHFIVDISEQKAFLVNFSHVLPFTVTTGGGSTTSSETAKTAHEPQWTSRITSGEFDTPSWIRAATISQAHKTLFVSVVGEWGKLSRTTQFIVEGERSFKSRSTTHTGPQLIRILFNVTLTNRTSLLAASDDVSPHHRTTTHSVSSLRAPLLLEDAEVVGDSDTATSSTTSKAPVAGSPLPTIVVASNENEKEDSSTTTQRRLMQAANEDAEQATAWTAALSAFPPEAPPYSEDDKNDKDDGDLKTSTQRRLLDLFGDSLKHTNMLLNRKFKSTSRRVPAHMVHLIDRDVMSELWKMWPAEWEATSSSKFRTRSNLQYAFMNYYWMVHAEKKSSKLEVFDKMVDVDGSGYVERREMRRIALLLWEKEVALGPLDTIAKDIVAGCEIVLNQQHQQQPQHPSGSNNEETHSSTSSHVLPAENDVSTTSSAPPPVVMPLGEDRDVVVCEALMQLPTTEVFVKMIHPPPPPPPPTTEAPAADSSHLSTVHSLTNNHSSRWRRTNHSRRENPSAASLAPPQVASNVASNNAARQSPPTPPAFKPYKPPVLNPEEKIRPLTKEYLATVEWLEKKKNDDARDDACIVPLPYLDDNAMRGGDPATTETYREDLQRAVRIVMQPHCWVSSHQPPSVLENRVAVVDPVPITRDTFAHSHIGAIVSE</sequence>
<dbReference type="GO" id="GO:0046835">
    <property type="term" value="P:carbohydrate phosphorylation"/>
    <property type="evidence" value="ECO:0007669"/>
    <property type="project" value="TreeGrafter"/>
</dbReference>
<dbReference type="InterPro" id="IPR031358">
    <property type="entry name" value="Stealth_CR1"/>
</dbReference>
<keyword evidence="7" id="KW-0472">Membrane</keyword>
<keyword evidence="10" id="KW-1185">Reference proteome</keyword>
<dbReference type="InterPro" id="IPR021520">
    <property type="entry name" value="Stealth_CR2"/>
</dbReference>
<evidence type="ECO:0000259" key="8">
    <source>
        <dbReference type="SMART" id="SM00004"/>
    </source>
</evidence>
<feature type="compositionally biased region" description="Basic and acidic residues" evidence="6">
    <location>
        <begin position="703"/>
        <end position="714"/>
    </location>
</feature>
<dbReference type="EMBL" id="CYKH01001432">
    <property type="protein sequence ID" value="CUI14590.1"/>
    <property type="molecule type" value="Genomic_DNA"/>
</dbReference>
<feature type="compositionally biased region" description="Low complexity" evidence="6">
    <location>
        <begin position="631"/>
        <end position="641"/>
    </location>
</feature>
<dbReference type="SMART" id="SM00004">
    <property type="entry name" value="NL"/>
    <property type="match status" value="2"/>
</dbReference>
<feature type="region of interest" description="Disordered" evidence="6">
    <location>
        <begin position="1"/>
        <end position="25"/>
    </location>
</feature>
<keyword evidence="3" id="KW-0677">Repeat</keyword>
<evidence type="ECO:0000256" key="5">
    <source>
        <dbReference type="ARBA" id="ARBA00023180"/>
    </source>
</evidence>
<protein>
    <submittedName>
        <fullName evidence="9">Membrane-associated protein, putative</fullName>
    </submittedName>
</protein>
<feature type="compositionally biased region" description="Low complexity" evidence="6">
    <location>
        <begin position="861"/>
        <end position="884"/>
    </location>
</feature>
<feature type="compositionally biased region" description="Low complexity" evidence="6">
    <location>
        <begin position="987"/>
        <end position="997"/>
    </location>
</feature>
<dbReference type="Pfam" id="PF11380">
    <property type="entry name" value="Stealth_CR2"/>
    <property type="match status" value="1"/>
</dbReference>
<dbReference type="InterPro" id="IPR031357">
    <property type="entry name" value="Stealth_CR3"/>
</dbReference>
<proteinExistence type="inferred from homology"/>
<feature type="domain" description="LNR" evidence="8">
    <location>
        <begin position="324"/>
        <end position="362"/>
    </location>
</feature>
<evidence type="ECO:0000256" key="3">
    <source>
        <dbReference type="ARBA" id="ARBA00022737"/>
    </source>
</evidence>
<keyword evidence="5" id="KW-0325">Glycoprotein</keyword>
<dbReference type="GO" id="GO:0005794">
    <property type="term" value="C:Golgi apparatus"/>
    <property type="evidence" value="ECO:0007669"/>
    <property type="project" value="TreeGrafter"/>
</dbReference>
<keyword evidence="7" id="KW-0812">Transmembrane</keyword>
<dbReference type="GO" id="GO:0003976">
    <property type="term" value="F:UDP-N-acetylglucosamine-lysosomal-enzyme N-acetylglucosaminephosphotransferase activity"/>
    <property type="evidence" value="ECO:0007669"/>
    <property type="project" value="TreeGrafter"/>
</dbReference>
<gene>
    <name evidence="9" type="ORF">BSAL_08295</name>
</gene>
<feature type="non-terminal residue" evidence="9">
    <location>
        <position position="1126"/>
    </location>
</feature>
<feature type="region of interest" description="Disordered" evidence="6">
    <location>
        <begin position="694"/>
        <end position="714"/>
    </location>
</feature>
<dbReference type="PANTHER" id="PTHR24045">
    <property type="match status" value="1"/>
</dbReference>
<reference evidence="10" key="1">
    <citation type="submission" date="2015-09" db="EMBL/GenBank/DDBJ databases">
        <authorList>
            <consortium name="Pathogen Informatics"/>
        </authorList>
    </citation>
    <scope>NUCLEOTIDE SEQUENCE [LARGE SCALE GENOMIC DNA]</scope>
    <source>
        <strain evidence="10">Lake Konstanz</strain>
    </source>
</reference>
<dbReference type="VEuPathDB" id="TriTrypDB:BSAL_08295"/>
<dbReference type="PROSITE" id="PS00018">
    <property type="entry name" value="EF_HAND_1"/>
    <property type="match status" value="1"/>
</dbReference>
<feature type="region of interest" description="Disordered" evidence="6">
    <location>
        <begin position="929"/>
        <end position="1014"/>
    </location>
</feature>
<evidence type="ECO:0000256" key="2">
    <source>
        <dbReference type="ARBA" id="ARBA00022679"/>
    </source>
</evidence>
<evidence type="ECO:0000256" key="1">
    <source>
        <dbReference type="ARBA" id="ARBA00007583"/>
    </source>
</evidence>
<dbReference type="OrthoDB" id="263283at2759"/>
<evidence type="ECO:0000313" key="9">
    <source>
        <dbReference type="EMBL" id="CUI14590.1"/>
    </source>
</evidence>
<feature type="region of interest" description="Disordered" evidence="6">
    <location>
        <begin position="861"/>
        <end position="904"/>
    </location>
</feature>
<dbReference type="Proteomes" id="UP000051952">
    <property type="component" value="Unassembled WGS sequence"/>
</dbReference>
<dbReference type="InterPro" id="IPR047141">
    <property type="entry name" value="Stealth"/>
</dbReference>
<dbReference type="Pfam" id="PF00066">
    <property type="entry name" value="Notch"/>
    <property type="match status" value="2"/>
</dbReference>
<feature type="compositionally biased region" description="Basic residues" evidence="6">
    <location>
        <begin position="1"/>
        <end position="10"/>
    </location>
</feature>
<dbReference type="InterPro" id="IPR000800">
    <property type="entry name" value="Notch_dom"/>
</dbReference>
<keyword evidence="7" id="KW-1133">Transmembrane helix</keyword>
<dbReference type="PANTHER" id="PTHR24045:SF0">
    <property type="entry name" value="N-ACETYLGLUCOSAMINE-1-PHOSPHOTRANSFERASE SUBUNITS ALPHA_BETA"/>
    <property type="match status" value="1"/>
</dbReference>
<feature type="compositionally biased region" description="Low complexity" evidence="6">
    <location>
        <begin position="11"/>
        <end position="25"/>
    </location>
</feature>
<dbReference type="AlphaFoldDB" id="A0A0S4KFX3"/>
<evidence type="ECO:0000256" key="4">
    <source>
        <dbReference type="ARBA" id="ARBA00023157"/>
    </source>
</evidence>
<feature type="transmembrane region" description="Helical" evidence="7">
    <location>
        <begin position="43"/>
        <end position="67"/>
    </location>
</feature>
<feature type="region of interest" description="Disordered" evidence="6">
    <location>
        <begin position="630"/>
        <end position="682"/>
    </location>
</feature>
<keyword evidence="4" id="KW-1015">Disulfide bond</keyword>
<feature type="compositionally biased region" description="Low complexity" evidence="6">
    <location>
        <begin position="193"/>
        <end position="209"/>
    </location>
</feature>
<feature type="region of interest" description="Disordered" evidence="6">
    <location>
        <begin position="171"/>
        <end position="215"/>
    </location>
</feature>
<name>A0A0S4KFX3_BODSA</name>
<accession>A0A0S4KFX3</accession>
<feature type="compositionally biased region" description="Pro residues" evidence="6">
    <location>
        <begin position="932"/>
        <end position="942"/>
    </location>
</feature>
<evidence type="ECO:0000313" key="10">
    <source>
        <dbReference type="Proteomes" id="UP000051952"/>
    </source>
</evidence>
<feature type="compositionally biased region" description="Polar residues" evidence="6">
    <location>
        <begin position="950"/>
        <end position="963"/>
    </location>
</feature>
<evidence type="ECO:0000256" key="6">
    <source>
        <dbReference type="SAM" id="MobiDB-lite"/>
    </source>
</evidence>
<dbReference type="InterPro" id="IPR018247">
    <property type="entry name" value="EF_Hand_1_Ca_BS"/>
</dbReference>
<keyword evidence="2" id="KW-0808">Transferase</keyword>
<dbReference type="Gene3D" id="3.30.300.320">
    <property type="match status" value="1"/>
</dbReference>
<dbReference type="Pfam" id="PF17101">
    <property type="entry name" value="Stealth_CR1"/>
    <property type="match status" value="1"/>
</dbReference>
<dbReference type="GO" id="GO:0016256">
    <property type="term" value="P:N-glycan processing to lysosome"/>
    <property type="evidence" value="ECO:0007669"/>
    <property type="project" value="TreeGrafter"/>
</dbReference>
<dbReference type="Pfam" id="PF17102">
    <property type="entry name" value="Stealth_CR3"/>
    <property type="match status" value="1"/>
</dbReference>
<comment type="similarity">
    <text evidence="1">Belongs to the stealth family.</text>
</comment>
<organism evidence="9 10">
    <name type="scientific">Bodo saltans</name>
    <name type="common">Flagellated protozoan</name>
    <dbReference type="NCBI Taxonomy" id="75058"/>
    <lineage>
        <taxon>Eukaryota</taxon>
        <taxon>Discoba</taxon>
        <taxon>Euglenozoa</taxon>
        <taxon>Kinetoplastea</taxon>
        <taxon>Metakinetoplastina</taxon>
        <taxon>Eubodonida</taxon>
        <taxon>Bodonidae</taxon>
        <taxon>Bodo</taxon>
    </lineage>
</organism>